<comment type="caution">
    <text evidence="2">The sequence shown here is derived from an EMBL/GenBank/DDBJ whole genome shotgun (WGS) entry which is preliminary data.</text>
</comment>
<proteinExistence type="predicted"/>
<evidence type="ECO:0000256" key="1">
    <source>
        <dbReference type="SAM" id="MobiDB-lite"/>
    </source>
</evidence>
<dbReference type="Proteomes" id="UP001642484">
    <property type="component" value="Unassembled WGS sequence"/>
</dbReference>
<feature type="compositionally biased region" description="Low complexity" evidence="1">
    <location>
        <begin position="57"/>
        <end position="83"/>
    </location>
</feature>
<sequence length="183" mass="19855">MTSAPIELPHPFLSPVAEVRLPHRPTLKTRQAMRAAPAVPRKTVRSRSRLAERTRRATAPAARKAREAQASAGSPSFAPAPGTALKVPPLKMSGVFGPRGITPSFGAPSTKMTLQGKQSPRRLLSARSEEDTGTARKLSHRLQNCEFHQMNDSTDCEYHKLASSDSDSCATQSEEESEVRPST</sequence>
<feature type="region of interest" description="Disordered" evidence="1">
    <location>
        <begin position="99"/>
        <end position="143"/>
    </location>
</feature>
<feature type="region of interest" description="Disordered" evidence="1">
    <location>
        <begin position="159"/>
        <end position="183"/>
    </location>
</feature>
<feature type="region of interest" description="Disordered" evidence="1">
    <location>
        <begin position="30"/>
        <end position="83"/>
    </location>
</feature>
<accession>A0ABP0SZ32</accession>
<evidence type="ECO:0000313" key="3">
    <source>
        <dbReference type="Proteomes" id="UP001642484"/>
    </source>
</evidence>
<keyword evidence="3" id="KW-1185">Reference proteome</keyword>
<name>A0ABP0SZ32_9DINO</name>
<gene>
    <name evidence="2" type="ORF">CCMP2556_LOCUS54703</name>
</gene>
<dbReference type="EMBL" id="CAXAMN010028672">
    <property type="protein sequence ID" value="CAK9117364.1"/>
    <property type="molecule type" value="Genomic_DNA"/>
</dbReference>
<reference evidence="2 3" key="1">
    <citation type="submission" date="2024-02" db="EMBL/GenBank/DDBJ databases">
        <authorList>
            <person name="Chen Y."/>
            <person name="Shah S."/>
            <person name="Dougan E. K."/>
            <person name="Thang M."/>
            <person name="Chan C."/>
        </authorList>
    </citation>
    <scope>NUCLEOTIDE SEQUENCE [LARGE SCALE GENOMIC DNA]</scope>
</reference>
<evidence type="ECO:0000313" key="2">
    <source>
        <dbReference type="EMBL" id="CAK9117364.1"/>
    </source>
</evidence>
<feature type="compositionally biased region" description="Polar residues" evidence="1">
    <location>
        <begin position="163"/>
        <end position="172"/>
    </location>
</feature>
<protein>
    <submittedName>
        <fullName evidence="2">Uncharacterized protein</fullName>
    </submittedName>
</protein>
<organism evidence="2 3">
    <name type="scientific">Durusdinium trenchii</name>
    <dbReference type="NCBI Taxonomy" id="1381693"/>
    <lineage>
        <taxon>Eukaryota</taxon>
        <taxon>Sar</taxon>
        <taxon>Alveolata</taxon>
        <taxon>Dinophyceae</taxon>
        <taxon>Suessiales</taxon>
        <taxon>Symbiodiniaceae</taxon>
        <taxon>Durusdinium</taxon>
    </lineage>
</organism>